<protein>
    <submittedName>
        <fullName evidence="1">Uncharacterized protein</fullName>
    </submittedName>
</protein>
<evidence type="ECO:0000313" key="2">
    <source>
        <dbReference type="Proteomes" id="UP001152888"/>
    </source>
</evidence>
<organism evidence="1 2">
    <name type="scientific">Acanthoscelides obtectus</name>
    <name type="common">Bean weevil</name>
    <name type="synonym">Bruchus obtectus</name>
    <dbReference type="NCBI Taxonomy" id="200917"/>
    <lineage>
        <taxon>Eukaryota</taxon>
        <taxon>Metazoa</taxon>
        <taxon>Ecdysozoa</taxon>
        <taxon>Arthropoda</taxon>
        <taxon>Hexapoda</taxon>
        <taxon>Insecta</taxon>
        <taxon>Pterygota</taxon>
        <taxon>Neoptera</taxon>
        <taxon>Endopterygota</taxon>
        <taxon>Coleoptera</taxon>
        <taxon>Polyphaga</taxon>
        <taxon>Cucujiformia</taxon>
        <taxon>Chrysomeloidea</taxon>
        <taxon>Chrysomelidae</taxon>
        <taxon>Bruchinae</taxon>
        <taxon>Bruchini</taxon>
        <taxon>Acanthoscelides</taxon>
    </lineage>
</organism>
<accession>A0A9P0MCP7</accession>
<reference evidence="1" key="1">
    <citation type="submission" date="2022-03" db="EMBL/GenBank/DDBJ databases">
        <authorList>
            <person name="Sayadi A."/>
        </authorList>
    </citation>
    <scope>NUCLEOTIDE SEQUENCE</scope>
</reference>
<proteinExistence type="predicted"/>
<dbReference type="Proteomes" id="UP001152888">
    <property type="component" value="Unassembled WGS sequence"/>
</dbReference>
<dbReference type="OrthoDB" id="8187668at2759"/>
<keyword evidence="2" id="KW-1185">Reference proteome</keyword>
<dbReference type="AlphaFoldDB" id="A0A9P0MCP7"/>
<sequence length="48" mass="5609">MYASIREVVPPPPTENHLIITMRSTFNEIILSIFSIRELYRIPVYACI</sequence>
<name>A0A9P0MCP7_ACAOB</name>
<evidence type="ECO:0000313" key="1">
    <source>
        <dbReference type="EMBL" id="CAH2013897.1"/>
    </source>
</evidence>
<gene>
    <name evidence="1" type="ORF">ACAOBT_LOCUS33742</name>
</gene>
<dbReference type="EMBL" id="CAKOFQ010008387">
    <property type="protein sequence ID" value="CAH2013897.1"/>
    <property type="molecule type" value="Genomic_DNA"/>
</dbReference>
<comment type="caution">
    <text evidence="1">The sequence shown here is derived from an EMBL/GenBank/DDBJ whole genome shotgun (WGS) entry which is preliminary data.</text>
</comment>